<evidence type="ECO:0000256" key="6">
    <source>
        <dbReference type="SAM" id="MobiDB-lite"/>
    </source>
</evidence>
<dbReference type="InterPro" id="IPR011701">
    <property type="entry name" value="MFS"/>
</dbReference>
<evidence type="ECO:0000256" key="7">
    <source>
        <dbReference type="SAM" id="Phobius"/>
    </source>
</evidence>
<dbReference type="InterPro" id="IPR036259">
    <property type="entry name" value="MFS_trans_sf"/>
</dbReference>
<dbReference type="SUPFAM" id="SSF103473">
    <property type="entry name" value="MFS general substrate transporter"/>
    <property type="match status" value="1"/>
</dbReference>
<evidence type="ECO:0000256" key="1">
    <source>
        <dbReference type="ARBA" id="ARBA00004651"/>
    </source>
</evidence>
<feature type="region of interest" description="Disordered" evidence="6">
    <location>
        <begin position="442"/>
        <end position="461"/>
    </location>
</feature>
<feature type="transmembrane region" description="Helical" evidence="7">
    <location>
        <begin position="250"/>
        <end position="272"/>
    </location>
</feature>
<sequence>MAVETSPPAAAPSARFGAAFHRLWAAGALTNLGDGMLVTALPLVAATLTHDPLAVAGLAAARFLPWLLVAPLAGVLLDRVDRLRAMAVSNGIAAAAVALLALVIASGNAAVGFLYAALFLVVCCETVTDPATRITVAGVVPGRLLDRANGRLEGARLIAQDCVAKPVAGVLFAVAAVLPVAGVALSYALCGVLAATVAALLRRAATPVAAHGTDAGGAEAGGGADAGQGVLRSLGEGFGHVLGHRVMRGLMFNNAATMIGMQTGTAVMVLYVQRELGVGAALYGVFLGTVAIGGVAGSLVVTRLAAAVGRRAVMVGGHAGMGVCLVLMGLFPQVWVAGAAWGLLGFCMTTSNIAGSLFFQTVVPDRLRGRVSAVFRTVGWGLAPLGALMGGLLGRIDLVLPCLVGGAVMVGGVVVFRKAIAEGARLCDEAVAGLAAAAAAEAAGGVGPERSGGRADGRPRP</sequence>
<gene>
    <name evidence="9" type="ORF">ABUK86_20975</name>
</gene>
<keyword evidence="4 7" id="KW-1133">Transmembrane helix</keyword>
<evidence type="ECO:0000256" key="2">
    <source>
        <dbReference type="ARBA" id="ARBA00022475"/>
    </source>
</evidence>
<name>A0ABV2A138_9ACTN</name>
<feature type="transmembrane region" description="Helical" evidence="7">
    <location>
        <begin position="23"/>
        <end position="48"/>
    </location>
</feature>
<feature type="compositionally biased region" description="Basic and acidic residues" evidence="6">
    <location>
        <begin position="451"/>
        <end position="461"/>
    </location>
</feature>
<dbReference type="Pfam" id="PF07690">
    <property type="entry name" value="MFS_1"/>
    <property type="match status" value="1"/>
</dbReference>
<feature type="transmembrane region" description="Helical" evidence="7">
    <location>
        <begin position="54"/>
        <end position="77"/>
    </location>
</feature>
<protein>
    <submittedName>
        <fullName evidence="9">MFS transporter</fullName>
    </submittedName>
</protein>
<dbReference type="PROSITE" id="PS50850">
    <property type="entry name" value="MFS"/>
    <property type="match status" value="1"/>
</dbReference>
<dbReference type="CDD" id="cd06173">
    <property type="entry name" value="MFS_MefA_like"/>
    <property type="match status" value="1"/>
</dbReference>
<feature type="transmembrane region" description="Helical" evidence="7">
    <location>
        <begin position="313"/>
        <end position="332"/>
    </location>
</feature>
<evidence type="ECO:0000313" key="10">
    <source>
        <dbReference type="Proteomes" id="UP001432401"/>
    </source>
</evidence>
<feature type="transmembrane region" description="Helical" evidence="7">
    <location>
        <begin position="371"/>
        <end position="392"/>
    </location>
</feature>
<dbReference type="EMBL" id="JBEQNB010000011">
    <property type="protein sequence ID" value="MES0836264.1"/>
    <property type="molecule type" value="Genomic_DNA"/>
</dbReference>
<feature type="transmembrane region" description="Helical" evidence="7">
    <location>
        <begin position="170"/>
        <end position="201"/>
    </location>
</feature>
<proteinExistence type="predicted"/>
<accession>A0ABV2A138</accession>
<organism evidence="9 10">
    <name type="scientific">Nocardiopsis tropica</name>
    <dbReference type="NCBI Taxonomy" id="109330"/>
    <lineage>
        <taxon>Bacteria</taxon>
        <taxon>Bacillati</taxon>
        <taxon>Actinomycetota</taxon>
        <taxon>Actinomycetes</taxon>
        <taxon>Streptosporangiales</taxon>
        <taxon>Nocardiopsidaceae</taxon>
        <taxon>Nocardiopsis</taxon>
    </lineage>
</organism>
<feature type="transmembrane region" description="Helical" evidence="7">
    <location>
        <begin position="398"/>
        <end position="416"/>
    </location>
</feature>
<evidence type="ECO:0000313" key="9">
    <source>
        <dbReference type="EMBL" id="MES0836264.1"/>
    </source>
</evidence>
<keyword evidence="3 7" id="KW-0812">Transmembrane</keyword>
<feature type="transmembrane region" description="Helical" evidence="7">
    <location>
        <begin position="89"/>
        <end position="122"/>
    </location>
</feature>
<dbReference type="RefSeq" id="WP_352985089.1">
    <property type="nucleotide sequence ID" value="NZ_JBEQNA010000007.1"/>
</dbReference>
<feature type="transmembrane region" description="Helical" evidence="7">
    <location>
        <begin position="278"/>
        <end position="301"/>
    </location>
</feature>
<evidence type="ECO:0000256" key="3">
    <source>
        <dbReference type="ARBA" id="ARBA00022692"/>
    </source>
</evidence>
<dbReference type="Gene3D" id="1.20.1250.20">
    <property type="entry name" value="MFS general substrate transporter like domains"/>
    <property type="match status" value="1"/>
</dbReference>
<keyword evidence="10" id="KW-1185">Reference proteome</keyword>
<comment type="caution">
    <text evidence="9">The sequence shown here is derived from an EMBL/GenBank/DDBJ whole genome shotgun (WGS) entry which is preliminary data.</text>
</comment>
<dbReference type="InterPro" id="IPR020846">
    <property type="entry name" value="MFS_dom"/>
</dbReference>
<comment type="subcellular location">
    <subcellularLocation>
        <location evidence="1">Cell membrane</location>
        <topology evidence="1">Multi-pass membrane protein</topology>
    </subcellularLocation>
</comment>
<keyword evidence="2" id="KW-1003">Cell membrane</keyword>
<reference evidence="9 10" key="1">
    <citation type="submission" date="2024-06" db="EMBL/GenBank/DDBJ databases">
        <authorList>
            <person name="Bataeva Y.V."/>
            <person name="Grigorian L.N."/>
            <person name="Solomentsev V.I."/>
        </authorList>
    </citation>
    <scope>NUCLEOTIDE SEQUENCE [LARGE SCALE GENOMIC DNA]</scope>
    <source>
        <strain evidence="10">SCPM-O-B-12605 (RCAM04882)</strain>
    </source>
</reference>
<dbReference type="PANTHER" id="PTHR23513">
    <property type="entry name" value="INTEGRAL MEMBRANE EFFLUX PROTEIN-RELATED"/>
    <property type="match status" value="1"/>
</dbReference>
<evidence type="ECO:0000259" key="8">
    <source>
        <dbReference type="PROSITE" id="PS50850"/>
    </source>
</evidence>
<feature type="domain" description="Major facilitator superfamily (MFS) profile" evidence="8">
    <location>
        <begin position="241"/>
        <end position="461"/>
    </location>
</feature>
<evidence type="ECO:0000256" key="5">
    <source>
        <dbReference type="ARBA" id="ARBA00023136"/>
    </source>
</evidence>
<feature type="transmembrane region" description="Helical" evidence="7">
    <location>
        <begin position="338"/>
        <end position="359"/>
    </location>
</feature>
<dbReference type="Proteomes" id="UP001432401">
    <property type="component" value="Unassembled WGS sequence"/>
</dbReference>
<evidence type="ECO:0000256" key="4">
    <source>
        <dbReference type="ARBA" id="ARBA00022989"/>
    </source>
</evidence>
<dbReference type="PANTHER" id="PTHR23513:SF6">
    <property type="entry name" value="MAJOR FACILITATOR SUPERFAMILY ASSOCIATED DOMAIN-CONTAINING PROTEIN"/>
    <property type="match status" value="1"/>
</dbReference>
<keyword evidence="5 7" id="KW-0472">Membrane</keyword>